<gene>
    <name evidence="6" type="ORF">TI39_contig4112g00005</name>
</gene>
<keyword evidence="4 5" id="KW-0472">Membrane</keyword>
<dbReference type="InterPro" id="IPR035952">
    <property type="entry name" value="Rhomboid-like_sf"/>
</dbReference>
<keyword evidence="3 5" id="KW-1133">Transmembrane helix</keyword>
<organism evidence="6 7">
    <name type="scientific">Zymoseptoria brevis</name>
    <dbReference type="NCBI Taxonomy" id="1047168"/>
    <lineage>
        <taxon>Eukaryota</taxon>
        <taxon>Fungi</taxon>
        <taxon>Dikarya</taxon>
        <taxon>Ascomycota</taxon>
        <taxon>Pezizomycotina</taxon>
        <taxon>Dothideomycetes</taxon>
        <taxon>Dothideomycetidae</taxon>
        <taxon>Mycosphaerellales</taxon>
        <taxon>Mycosphaerellaceae</taxon>
        <taxon>Zymoseptoria</taxon>
    </lineage>
</organism>
<dbReference type="OrthoDB" id="272778at2759"/>
<dbReference type="GO" id="GO:0016020">
    <property type="term" value="C:membrane"/>
    <property type="evidence" value="ECO:0007669"/>
    <property type="project" value="UniProtKB-SubCell"/>
</dbReference>
<reference evidence="6 7" key="1">
    <citation type="submission" date="2015-03" db="EMBL/GenBank/DDBJ databases">
        <title>RNA-seq based gene annotation and comparative genomics of four Zymoseptoria species reveal species-specific pathogenicity related genes and transposable element activity.</title>
        <authorList>
            <person name="Grandaubert J."/>
            <person name="Bhattacharyya A."/>
            <person name="Stukenbrock E.H."/>
        </authorList>
    </citation>
    <scope>NUCLEOTIDE SEQUENCE [LARGE SCALE GENOMIC DNA]</scope>
    <source>
        <strain evidence="6 7">Zb18110</strain>
    </source>
</reference>
<keyword evidence="2 5" id="KW-0812">Transmembrane</keyword>
<accession>A0A0F4GGY5</accession>
<evidence type="ECO:0000256" key="2">
    <source>
        <dbReference type="ARBA" id="ARBA00022692"/>
    </source>
</evidence>
<keyword evidence="7" id="KW-1185">Reference proteome</keyword>
<dbReference type="PANTHER" id="PTHR43066:SF21">
    <property type="entry name" value="UBIQUITIN-ASSOCIATED DOMAIN-CONTAINING PROTEIN 2"/>
    <property type="match status" value="1"/>
</dbReference>
<dbReference type="Proteomes" id="UP000033647">
    <property type="component" value="Unassembled WGS sequence"/>
</dbReference>
<feature type="transmembrane region" description="Helical" evidence="5">
    <location>
        <begin position="122"/>
        <end position="144"/>
    </location>
</feature>
<evidence type="ECO:0000256" key="1">
    <source>
        <dbReference type="ARBA" id="ARBA00004141"/>
    </source>
</evidence>
<evidence type="ECO:0000256" key="3">
    <source>
        <dbReference type="ARBA" id="ARBA00022989"/>
    </source>
</evidence>
<comment type="subcellular location">
    <subcellularLocation>
        <location evidence="1">Membrane</location>
        <topology evidence="1">Multi-pass membrane protein</topology>
    </subcellularLocation>
</comment>
<evidence type="ECO:0000256" key="4">
    <source>
        <dbReference type="ARBA" id="ARBA00023136"/>
    </source>
</evidence>
<evidence type="ECO:0000313" key="7">
    <source>
        <dbReference type="Proteomes" id="UP000033647"/>
    </source>
</evidence>
<dbReference type="SMART" id="SM01160">
    <property type="entry name" value="DUF1751"/>
    <property type="match status" value="1"/>
</dbReference>
<evidence type="ECO:0000256" key="5">
    <source>
        <dbReference type="SAM" id="Phobius"/>
    </source>
</evidence>
<dbReference type="GO" id="GO:0004252">
    <property type="term" value="F:serine-type endopeptidase activity"/>
    <property type="evidence" value="ECO:0007669"/>
    <property type="project" value="TreeGrafter"/>
</dbReference>
<name>A0A0F4GGY5_9PEZI</name>
<dbReference type="SUPFAM" id="SSF144091">
    <property type="entry name" value="Rhomboid-like"/>
    <property type="match status" value="1"/>
</dbReference>
<dbReference type="STRING" id="1047168.A0A0F4GGY5"/>
<proteinExistence type="predicted"/>
<protein>
    <submittedName>
        <fullName evidence="6">Uba domain-containing protein ucp14</fullName>
    </submittedName>
</protein>
<sequence>MLASGFTNAPVSRLLVIGVVVTSFLASLTDTKVFLWIEVRPHLLDYWQYWRLLTWQLCYTNSTEVLFAAMTIYNLRVIERLWGSRKFASFVASTYIYNTLIPPILLATIIRPLSFGRINYLPAGPTPLVFALLAQYHAAIPYIYKYRISATSPTGTSVDQDYGFMLTSKATSYLIPMQLALSQLPGSAISAGIGWIVGFAYRREILPGATRWRLPAWVIGGNEQKERYDHLRRRMEGEAGRATGVDINREDARRRGVLGGLADQFRGAS</sequence>
<evidence type="ECO:0000313" key="6">
    <source>
        <dbReference type="EMBL" id="KJX95460.1"/>
    </source>
</evidence>
<dbReference type="EMBL" id="LAFY01004072">
    <property type="protein sequence ID" value="KJX95460.1"/>
    <property type="molecule type" value="Genomic_DNA"/>
</dbReference>
<feature type="transmembrane region" description="Helical" evidence="5">
    <location>
        <begin position="87"/>
        <end position="110"/>
    </location>
</feature>
<comment type="caution">
    <text evidence="6">The sequence shown here is derived from an EMBL/GenBank/DDBJ whole genome shotgun (WGS) entry which is preliminary data.</text>
</comment>
<dbReference type="Gene3D" id="1.20.1540.10">
    <property type="entry name" value="Rhomboid-like"/>
    <property type="match status" value="1"/>
</dbReference>
<dbReference type="AlphaFoldDB" id="A0A0F4GGY5"/>
<feature type="transmembrane region" description="Helical" evidence="5">
    <location>
        <begin position="53"/>
        <end position="75"/>
    </location>
</feature>
<dbReference type="PANTHER" id="PTHR43066">
    <property type="entry name" value="RHOMBOID-RELATED PROTEIN"/>
    <property type="match status" value="1"/>
</dbReference>